<keyword evidence="3" id="KW-0804">Transcription</keyword>
<dbReference type="InterPro" id="IPR037923">
    <property type="entry name" value="HTH-like"/>
</dbReference>
<keyword evidence="1" id="KW-0805">Transcription regulation</keyword>
<dbReference type="InterPro" id="IPR018060">
    <property type="entry name" value="HTH_AraC"/>
</dbReference>
<sequence>MFTTTEDKDIPRYAFEPDAATGHPMFRIDKNREIRNYRRLDFFVPHRKDYYFLAFVKVGSSRHWIDMKSYVLQPDTLYFTVPQQVHLKEDSDAPLSGISVCFSEAFLAAAEGHFLKELPLIQNPFNGHELKLNAADVVFVEDMLERIYTEYHTAGQWQQGMLMAYLKVLLIYLSRLYTEQFAASDAVPEKRILKQYLAYINERYTDSHEVADYAAVMNLSAGYLSEVIKAQSGKPPIAHIHERLMLEARRLLLHSELSVKEIAFELGFEDDSYFNRFFKRLNGQTPVAYRTDTRKMYH</sequence>
<reference evidence="5" key="1">
    <citation type="journal article" date="2014" name="Int. J. Syst. Evol. Microbiol.">
        <title>Complete genome sequence of Corynebacterium casei LMG S-19264T (=DSM 44701T), isolated from a smear-ripened cheese.</title>
        <authorList>
            <consortium name="US DOE Joint Genome Institute (JGI-PGF)"/>
            <person name="Walter F."/>
            <person name="Albersmeier A."/>
            <person name="Kalinowski J."/>
            <person name="Ruckert C."/>
        </authorList>
    </citation>
    <scope>NUCLEOTIDE SEQUENCE</scope>
    <source>
        <strain evidence="5">CGMCC 1.15290</strain>
    </source>
</reference>
<dbReference type="InterPro" id="IPR020449">
    <property type="entry name" value="Tscrpt_reg_AraC-type_HTH"/>
</dbReference>
<dbReference type="GO" id="GO:0003700">
    <property type="term" value="F:DNA-binding transcription factor activity"/>
    <property type="evidence" value="ECO:0007669"/>
    <property type="project" value="InterPro"/>
</dbReference>
<evidence type="ECO:0000256" key="2">
    <source>
        <dbReference type="ARBA" id="ARBA00023125"/>
    </source>
</evidence>
<organism evidence="5 6">
    <name type="scientific">Filimonas zeae</name>
    <dbReference type="NCBI Taxonomy" id="1737353"/>
    <lineage>
        <taxon>Bacteria</taxon>
        <taxon>Pseudomonadati</taxon>
        <taxon>Bacteroidota</taxon>
        <taxon>Chitinophagia</taxon>
        <taxon>Chitinophagales</taxon>
        <taxon>Chitinophagaceae</taxon>
        <taxon>Filimonas</taxon>
    </lineage>
</organism>
<evidence type="ECO:0000313" key="6">
    <source>
        <dbReference type="Proteomes" id="UP000627292"/>
    </source>
</evidence>
<proteinExistence type="predicted"/>
<dbReference type="AlphaFoldDB" id="A0A917IVB8"/>
<evidence type="ECO:0000256" key="3">
    <source>
        <dbReference type="ARBA" id="ARBA00023163"/>
    </source>
</evidence>
<protein>
    <submittedName>
        <fullName evidence="5">AraC family transcriptional regulator</fullName>
    </submittedName>
</protein>
<comment type="caution">
    <text evidence="5">The sequence shown here is derived from an EMBL/GenBank/DDBJ whole genome shotgun (WGS) entry which is preliminary data.</text>
</comment>
<dbReference type="GO" id="GO:0043565">
    <property type="term" value="F:sequence-specific DNA binding"/>
    <property type="evidence" value="ECO:0007669"/>
    <property type="project" value="InterPro"/>
</dbReference>
<reference evidence="5" key="2">
    <citation type="submission" date="2020-09" db="EMBL/GenBank/DDBJ databases">
        <authorList>
            <person name="Sun Q."/>
            <person name="Zhou Y."/>
        </authorList>
    </citation>
    <scope>NUCLEOTIDE SEQUENCE</scope>
    <source>
        <strain evidence="5">CGMCC 1.15290</strain>
    </source>
</reference>
<dbReference type="PRINTS" id="PR00032">
    <property type="entry name" value="HTHARAC"/>
</dbReference>
<dbReference type="PROSITE" id="PS01124">
    <property type="entry name" value="HTH_ARAC_FAMILY_2"/>
    <property type="match status" value="1"/>
</dbReference>
<dbReference type="Gene3D" id="1.10.10.60">
    <property type="entry name" value="Homeodomain-like"/>
    <property type="match status" value="1"/>
</dbReference>
<dbReference type="SUPFAM" id="SSF51215">
    <property type="entry name" value="Regulatory protein AraC"/>
    <property type="match status" value="1"/>
</dbReference>
<dbReference type="RefSeq" id="WP_188951343.1">
    <property type="nucleotide sequence ID" value="NZ_BMIB01000002.1"/>
</dbReference>
<dbReference type="PANTHER" id="PTHR43280">
    <property type="entry name" value="ARAC-FAMILY TRANSCRIPTIONAL REGULATOR"/>
    <property type="match status" value="1"/>
</dbReference>
<evidence type="ECO:0000256" key="1">
    <source>
        <dbReference type="ARBA" id="ARBA00023015"/>
    </source>
</evidence>
<dbReference type="SMART" id="SM00342">
    <property type="entry name" value="HTH_ARAC"/>
    <property type="match status" value="1"/>
</dbReference>
<dbReference type="InterPro" id="IPR009057">
    <property type="entry name" value="Homeodomain-like_sf"/>
</dbReference>
<keyword evidence="2" id="KW-0238">DNA-binding</keyword>
<dbReference type="EMBL" id="BMIB01000002">
    <property type="protein sequence ID" value="GGH63433.1"/>
    <property type="molecule type" value="Genomic_DNA"/>
</dbReference>
<feature type="domain" description="HTH araC/xylS-type" evidence="4">
    <location>
        <begin position="194"/>
        <end position="292"/>
    </location>
</feature>
<evidence type="ECO:0000259" key="4">
    <source>
        <dbReference type="PROSITE" id="PS01124"/>
    </source>
</evidence>
<dbReference type="Pfam" id="PF12833">
    <property type="entry name" value="HTH_18"/>
    <property type="match status" value="1"/>
</dbReference>
<gene>
    <name evidence="5" type="ORF">GCM10011379_14320</name>
</gene>
<dbReference type="SUPFAM" id="SSF46689">
    <property type="entry name" value="Homeodomain-like"/>
    <property type="match status" value="1"/>
</dbReference>
<dbReference type="Proteomes" id="UP000627292">
    <property type="component" value="Unassembled WGS sequence"/>
</dbReference>
<dbReference type="PANTHER" id="PTHR43280:SF32">
    <property type="entry name" value="TRANSCRIPTIONAL REGULATORY PROTEIN"/>
    <property type="match status" value="1"/>
</dbReference>
<name>A0A917IVB8_9BACT</name>
<evidence type="ECO:0000313" key="5">
    <source>
        <dbReference type="EMBL" id="GGH63433.1"/>
    </source>
</evidence>
<accession>A0A917IVB8</accession>
<keyword evidence="6" id="KW-1185">Reference proteome</keyword>